<dbReference type="EMBL" id="JAKMXF010000233">
    <property type="protein sequence ID" value="KAI6654022.1"/>
    <property type="molecule type" value="Genomic_DNA"/>
</dbReference>
<keyword evidence="12" id="KW-1185">Reference proteome</keyword>
<dbReference type="AlphaFoldDB" id="A0AAV7JYM2"/>
<dbReference type="InterPro" id="IPR039430">
    <property type="entry name" value="Thymidylate_kin-like_dom"/>
</dbReference>
<evidence type="ECO:0000256" key="6">
    <source>
        <dbReference type="ARBA" id="ARBA00022727"/>
    </source>
</evidence>
<dbReference type="GO" id="GO:0006227">
    <property type="term" value="P:dUDP biosynthetic process"/>
    <property type="evidence" value="ECO:0007669"/>
    <property type="project" value="TreeGrafter"/>
</dbReference>
<dbReference type="Proteomes" id="UP001165289">
    <property type="component" value="Unassembled WGS sequence"/>
</dbReference>
<name>A0AAV7JYM2_9METZ</name>
<dbReference type="GO" id="GO:0004550">
    <property type="term" value="F:nucleoside diphosphate kinase activity"/>
    <property type="evidence" value="ECO:0007669"/>
    <property type="project" value="TreeGrafter"/>
</dbReference>
<dbReference type="GO" id="GO:0005524">
    <property type="term" value="F:ATP binding"/>
    <property type="evidence" value="ECO:0007669"/>
    <property type="project" value="UniProtKB-KW"/>
</dbReference>
<evidence type="ECO:0000256" key="4">
    <source>
        <dbReference type="ARBA" id="ARBA00017144"/>
    </source>
</evidence>
<organism evidence="11 12">
    <name type="scientific">Oopsacas minuta</name>
    <dbReference type="NCBI Taxonomy" id="111878"/>
    <lineage>
        <taxon>Eukaryota</taxon>
        <taxon>Metazoa</taxon>
        <taxon>Porifera</taxon>
        <taxon>Hexactinellida</taxon>
        <taxon>Hexasterophora</taxon>
        <taxon>Lyssacinosida</taxon>
        <taxon>Leucopsacidae</taxon>
        <taxon>Oopsacas</taxon>
    </lineage>
</organism>
<dbReference type="GO" id="GO:0005634">
    <property type="term" value="C:nucleus"/>
    <property type="evidence" value="ECO:0007669"/>
    <property type="project" value="TreeGrafter"/>
</dbReference>
<dbReference type="InterPro" id="IPR018094">
    <property type="entry name" value="Thymidylate_kinase"/>
</dbReference>
<evidence type="ECO:0000313" key="12">
    <source>
        <dbReference type="Proteomes" id="UP001165289"/>
    </source>
</evidence>
<evidence type="ECO:0000256" key="9">
    <source>
        <dbReference type="ARBA" id="ARBA00022840"/>
    </source>
</evidence>
<evidence type="ECO:0000256" key="1">
    <source>
        <dbReference type="ARBA" id="ARBA00004992"/>
    </source>
</evidence>
<keyword evidence="7" id="KW-0547">Nucleotide-binding</keyword>
<keyword evidence="6" id="KW-0545">Nucleotide biosynthesis</keyword>
<dbReference type="InterPro" id="IPR018095">
    <property type="entry name" value="Thymidylate_kin_CS"/>
</dbReference>
<evidence type="ECO:0000256" key="5">
    <source>
        <dbReference type="ARBA" id="ARBA00022679"/>
    </source>
</evidence>
<sequence>MATSETESKQRGLLIVIEGLDKAGKSTQCKLLTKSLNAINIPSKYLHFPMRTTAVGKIIDDYLNKRIELHDSAVHLLFSANRWEYEAEMISDMKSGVTLVVDRYSYSGVAFTAAKPGFSIDWCRGPEIGLPRPDLVIFLSLSQDVAAGRGDFGEERYEVDTFQKKVLSNFKQLIEPEWKILDASRPIKAIQKDIKEQVLEVMNEIGECVIERLWT</sequence>
<dbReference type="GO" id="GO:0006233">
    <property type="term" value="P:dTDP biosynthetic process"/>
    <property type="evidence" value="ECO:0007669"/>
    <property type="project" value="InterPro"/>
</dbReference>
<dbReference type="CDD" id="cd01672">
    <property type="entry name" value="TMPK"/>
    <property type="match status" value="1"/>
</dbReference>
<evidence type="ECO:0000256" key="8">
    <source>
        <dbReference type="ARBA" id="ARBA00022777"/>
    </source>
</evidence>
<evidence type="ECO:0000256" key="7">
    <source>
        <dbReference type="ARBA" id="ARBA00022741"/>
    </source>
</evidence>
<dbReference type="NCBIfam" id="TIGR00041">
    <property type="entry name" value="DTMP_kinase"/>
    <property type="match status" value="1"/>
</dbReference>
<keyword evidence="5" id="KW-0808">Transferase</keyword>
<protein>
    <recommendedName>
        <fullName evidence="4">Thymidylate kinase</fullName>
        <ecNumber evidence="3">2.7.4.9</ecNumber>
    </recommendedName>
</protein>
<comment type="caution">
    <text evidence="11">The sequence shown here is derived from an EMBL/GenBank/DDBJ whole genome shotgun (WGS) entry which is preliminary data.</text>
</comment>
<feature type="domain" description="Thymidylate kinase-like" evidence="10">
    <location>
        <begin position="17"/>
        <end position="194"/>
    </location>
</feature>
<dbReference type="Pfam" id="PF02223">
    <property type="entry name" value="Thymidylate_kin"/>
    <property type="match status" value="1"/>
</dbReference>
<comment type="similarity">
    <text evidence="2">Belongs to the thymidylate kinase family.</text>
</comment>
<dbReference type="Gene3D" id="3.40.50.300">
    <property type="entry name" value="P-loop containing nucleotide triphosphate hydrolases"/>
    <property type="match status" value="1"/>
</dbReference>
<dbReference type="PANTHER" id="PTHR10344:SF1">
    <property type="entry name" value="THYMIDYLATE KINASE"/>
    <property type="match status" value="1"/>
</dbReference>
<dbReference type="SUPFAM" id="SSF52540">
    <property type="entry name" value="P-loop containing nucleoside triphosphate hydrolases"/>
    <property type="match status" value="1"/>
</dbReference>
<dbReference type="HAMAP" id="MF_00165">
    <property type="entry name" value="Thymidylate_kinase"/>
    <property type="match status" value="1"/>
</dbReference>
<dbReference type="EC" id="2.7.4.9" evidence="3"/>
<evidence type="ECO:0000313" key="11">
    <source>
        <dbReference type="EMBL" id="KAI6654022.1"/>
    </source>
</evidence>
<gene>
    <name evidence="11" type="ORF">LOD99_2869</name>
</gene>
<dbReference type="GO" id="GO:0005829">
    <property type="term" value="C:cytosol"/>
    <property type="evidence" value="ECO:0007669"/>
    <property type="project" value="TreeGrafter"/>
</dbReference>
<keyword evidence="8 11" id="KW-0418">Kinase</keyword>
<comment type="pathway">
    <text evidence="1">Pyrimidine metabolism; dTTP biosynthesis.</text>
</comment>
<dbReference type="FunFam" id="3.40.50.300:FF:000679">
    <property type="entry name" value="Thymidylate kinase"/>
    <property type="match status" value="1"/>
</dbReference>
<dbReference type="PROSITE" id="PS01331">
    <property type="entry name" value="THYMIDYLATE_KINASE"/>
    <property type="match status" value="1"/>
</dbReference>
<dbReference type="GO" id="GO:0004798">
    <property type="term" value="F:dTMP kinase activity"/>
    <property type="evidence" value="ECO:0007669"/>
    <property type="project" value="UniProtKB-EC"/>
</dbReference>
<dbReference type="InterPro" id="IPR027417">
    <property type="entry name" value="P-loop_NTPase"/>
</dbReference>
<reference evidence="11 12" key="1">
    <citation type="journal article" date="2023" name="BMC Biol.">
        <title>The compact genome of the sponge Oopsacas minuta (Hexactinellida) is lacking key metazoan core genes.</title>
        <authorList>
            <person name="Santini S."/>
            <person name="Schenkelaars Q."/>
            <person name="Jourda C."/>
            <person name="Duchesne M."/>
            <person name="Belahbib H."/>
            <person name="Rocher C."/>
            <person name="Selva M."/>
            <person name="Riesgo A."/>
            <person name="Vervoort M."/>
            <person name="Leys S.P."/>
            <person name="Kodjabachian L."/>
            <person name="Le Bivic A."/>
            <person name="Borchiellini C."/>
            <person name="Claverie J.M."/>
            <person name="Renard E."/>
        </authorList>
    </citation>
    <scope>NUCLEOTIDE SEQUENCE [LARGE SCALE GENOMIC DNA]</scope>
    <source>
        <strain evidence="11">SPO-2</strain>
    </source>
</reference>
<accession>A0AAV7JYM2</accession>
<dbReference type="PANTHER" id="PTHR10344">
    <property type="entry name" value="THYMIDYLATE KINASE"/>
    <property type="match status" value="1"/>
</dbReference>
<dbReference type="GO" id="GO:0006235">
    <property type="term" value="P:dTTP biosynthetic process"/>
    <property type="evidence" value="ECO:0007669"/>
    <property type="project" value="TreeGrafter"/>
</dbReference>
<dbReference type="GO" id="GO:0005739">
    <property type="term" value="C:mitochondrion"/>
    <property type="evidence" value="ECO:0007669"/>
    <property type="project" value="TreeGrafter"/>
</dbReference>
<evidence type="ECO:0000256" key="2">
    <source>
        <dbReference type="ARBA" id="ARBA00009776"/>
    </source>
</evidence>
<keyword evidence="9" id="KW-0067">ATP-binding</keyword>
<evidence type="ECO:0000256" key="3">
    <source>
        <dbReference type="ARBA" id="ARBA00012980"/>
    </source>
</evidence>
<evidence type="ECO:0000259" key="10">
    <source>
        <dbReference type="Pfam" id="PF02223"/>
    </source>
</evidence>
<proteinExistence type="inferred from homology"/>